<proteinExistence type="predicted"/>
<accession>C0EIK8</accession>
<organism evidence="2 3">
    <name type="scientific">[Clostridium] methylpentosum DSM 5476</name>
    <dbReference type="NCBI Taxonomy" id="537013"/>
    <lineage>
        <taxon>Bacteria</taxon>
        <taxon>Bacillati</taxon>
        <taxon>Bacillota</taxon>
        <taxon>Clostridia</taxon>
        <taxon>Eubacteriales</taxon>
        <taxon>Oscillospiraceae</taxon>
        <taxon>Oscillospiraceae incertae sedis</taxon>
    </lineage>
</organism>
<reference evidence="2 3" key="1">
    <citation type="submission" date="2009-01" db="EMBL/GenBank/DDBJ databases">
        <authorList>
            <person name="Fulton L."/>
            <person name="Clifton S."/>
            <person name="Fulton B."/>
            <person name="Xu J."/>
            <person name="Minx P."/>
            <person name="Pepin K.H."/>
            <person name="Johnson M."/>
            <person name="Bhonagiri V."/>
            <person name="Nash W.E."/>
            <person name="Mardis E.R."/>
            <person name="Wilson R.K."/>
        </authorList>
    </citation>
    <scope>NUCLEOTIDE SEQUENCE [LARGE SCALE GENOMIC DNA]</scope>
    <source>
        <strain evidence="2 3">DSM 5476</strain>
    </source>
</reference>
<name>C0EIK8_9FIRM</name>
<evidence type="ECO:0000313" key="3">
    <source>
        <dbReference type="Proteomes" id="UP000003340"/>
    </source>
</evidence>
<protein>
    <submittedName>
        <fullName evidence="2">Uncharacterized protein</fullName>
    </submittedName>
</protein>
<dbReference type="Proteomes" id="UP000003340">
    <property type="component" value="Unassembled WGS sequence"/>
</dbReference>
<dbReference type="HOGENOM" id="CLU_2877930_0_0_9"/>
<comment type="caution">
    <text evidence="2">The sequence shown here is derived from an EMBL/GenBank/DDBJ whole genome shotgun (WGS) entry which is preliminary data.</text>
</comment>
<dbReference type="AlphaFoldDB" id="C0EIK8"/>
<feature type="compositionally biased region" description="Basic residues" evidence="1">
    <location>
        <begin position="1"/>
        <end position="19"/>
    </location>
</feature>
<sequence>MPLLGGKKRQKRKGEKMKKKCPEGSRGKGFPLDCLYFIRQLCSKGVKKMKDSQKENERIMWKV</sequence>
<feature type="region of interest" description="Disordered" evidence="1">
    <location>
        <begin position="1"/>
        <end position="26"/>
    </location>
</feature>
<gene>
    <name evidence="2" type="ORF">CLOSTMETH_03703</name>
</gene>
<reference evidence="2 3" key="2">
    <citation type="submission" date="2009-02" db="EMBL/GenBank/DDBJ databases">
        <title>Draft genome sequence of Clostridium methylpentosum (DSM 5476).</title>
        <authorList>
            <person name="Sudarsanam P."/>
            <person name="Ley R."/>
            <person name="Guruge J."/>
            <person name="Turnbaugh P.J."/>
            <person name="Mahowald M."/>
            <person name="Liep D."/>
            <person name="Gordon J."/>
        </authorList>
    </citation>
    <scope>NUCLEOTIDE SEQUENCE [LARGE SCALE GENOMIC DNA]</scope>
    <source>
        <strain evidence="2 3">DSM 5476</strain>
    </source>
</reference>
<dbReference type="EMBL" id="ACEC01000127">
    <property type="protein sequence ID" value="EEG28700.1"/>
    <property type="molecule type" value="Genomic_DNA"/>
</dbReference>
<keyword evidence="3" id="KW-1185">Reference proteome</keyword>
<evidence type="ECO:0000256" key="1">
    <source>
        <dbReference type="SAM" id="MobiDB-lite"/>
    </source>
</evidence>
<evidence type="ECO:0000313" key="2">
    <source>
        <dbReference type="EMBL" id="EEG28700.1"/>
    </source>
</evidence>